<dbReference type="InterPro" id="IPR050758">
    <property type="entry name" value="Znf_C2H2-type"/>
</dbReference>
<feature type="domain" description="C2H2-type" evidence="6">
    <location>
        <begin position="246"/>
        <end position="273"/>
    </location>
</feature>
<feature type="domain" description="C2H2-type" evidence="6">
    <location>
        <begin position="218"/>
        <end position="245"/>
    </location>
</feature>
<accession>A0ABM1DLX0</accession>
<keyword evidence="8" id="KW-1185">Reference proteome</keyword>
<dbReference type="InterPro" id="IPR013087">
    <property type="entry name" value="Znf_C2H2_type"/>
</dbReference>
<dbReference type="Gene3D" id="6.10.140.140">
    <property type="match status" value="1"/>
</dbReference>
<dbReference type="InterPro" id="IPR001909">
    <property type="entry name" value="KRAB"/>
</dbReference>
<feature type="domain" description="C2H2-type" evidence="6">
    <location>
        <begin position="386"/>
        <end position="408"/>
    </location>
</feature>
<dbReference type="CDD" id="cd07765">
    <property type="entry name" value="KRAB_A-box"/>
    <property type="match status" value="1"/>
</dbReference>
<dbReference type="PANTHER" id="PTHR23234:SF10">
    <property type="entry name" value="RIKEN CDNA 6720489N17 GENE-RELATED"/>
    <property type="match status" value="1"/>
</dbReference>
<dbReference type="InterPro" id="IPR036236">
    <property type="entry name" value="Znf_C2H2_sf"/>
</dbReference>
<dbReference type="RefSeq" id="XP_014652801.1">
    <property type="nucleotide sequence ID" value="XM_014797315.1"/>
</dbReference>
<dbReference type="PROSITE" id="PS00028">
    <property type="entry name" value="ZINC_FINGER_C2H2_1"/>
    <property type="match status" value="7"/>
</dbReference>
<dbReference type="SUPFAM" id="SSF109640">
    <property type="entry name" value="KRAB domain (Kruppel-associated box)"/>
    <property type="match status" value="1"/>
</dbReference>
<evidence type="ECO:0000313" key="9">
    <source>
        <dbReference type="RefSeq" id="XP_014652801.1"/>
    </source>
</evidence>
<protein>
    <submittedName>
        <fullName evidence="9">Zinc finger protein 707 isoform X1</fullName>
    </submittedName>
</protein>
<dbReference type="PROSITE" id="PS50157">
    <property type="entry name" value="ZINC_FINGER_C2H2_2"/>
    <property type="match status" value="7"/>
</dbReference>
<organism evidence="8 9">
    <name type="scientific">Ceratotherium simum simum</name>
    <name type="common">Southern white rhinoceros</name>
    <dbReference type="NCBI Taxonomy" id="73337"/>
    <lineage>
        <taxon>Eukaryota</taxon>
        <taxon>Metazoa</taxon>
        <taxon>Chordata</taxon>
        <taxon>Craniata</taxon>
        <taxon>Vertebrata</taxon>
        <taxon>Euteleostomi</taxon>
        <taxon>Mammalia</taxon>
        <taxon>Eutheria</taxon>
        <taxon>Laurasiatheria</taxon>
        <taxon>Perissodactyla</taxon>
        <taxon>Rhinocerotidae</taxon>
        <taxon>Ceratotherium</taxon>
    </lineage>
</organism>
<dbReference type="GeneID" id="101405922"/>
<feature type="domain" description="C2H2-type" evidence="6">
    <location>
        <begin position="358"/>
        <end position="385"/>
    </location>
</feature>
<proteinExistence type="predicted"/>
<sequence>MDVSQEPVTFEEVAIHFSREEWQCLNPSQRALYRDVMLDNFGSLAALGFLGPRPDLVSRLEQWDEPWVEEQERPEFQEARRGPHCPTSQLSDSLRSEIKQMCENETLWEDTGLCGAPGWRGSWVPGWRGAYGLEGARKSLYQKRHRNQPLATHEEMHEPERAKAGAGFRKSFLLNLDDVQCPGVAALQRGVCGACGLCCRRQPGLCEHRERPAEEQPFICDTCGKVLSCHSRLAAHQTVHTGTKSFVCFECGQTFRWVSNLVRHQRNHTSEKPFSCEVCGQAFSLKDRLAQHRKVHTEHKPYPCADCGKAFKQKSNLLRHQLVHSGERPFCCADCGKAFRTKENLTHHQRIHSGEKPYMCAQCGKAFRWPKGFSIHQRLHLTRRAYECERCGKGFRHLGFFTRHQRTHGRGEV</sequence>
<evidence type="ECO:0000259" key="6">
    <source>
        <dbReference type="PROSITE" id="PS50157"/>
    </source>
</evidence>
<dbReference type="Pfam" id="PF00096">
    <property type="entry name" value="zf-C2H2"/>
    <property type="match status" value="5"/>
</dbReference>
<name>A0ABM1DLX0_CERSS</name>
<feature type="domain" description="C2H2-type" evidence="6">
    <location>
        <begin position="302"/>
        <end position="329"/>
    </location>
</feature>
<feature type="domain" description="C2H2-type" evidence="6">
    <location>
        <begin position="330"/>
        <end position="357"/>
    </location>
</feature>
<dbReference type="SMART" id="SM00349">
    <property type="entry name" value="KRAB"/>
    <property type="match status" value="1"/>
</dbReference>
<evidence type="ECO:0000313" key="8">
    <source>
        <dbReference type="Proteomes" id="UP000694910"/>
    </source>
</evidence>
<dbReference type="Gene3D" id="3.30.160.60">
    <property type="entry name" value="Classic Zinc Finger"/>
    <property type="match status" value="7"/>
</dbReference>
<dbReference type="InterPro" id="IPR036051">
    <property type="entry name" value="KRAB_dom_sf"/>
</dbReference>
<keyword evidence="3 5" id="KW-0863">Zinc-finger</keyword>
<evidence type="ECO:0000256" key="2">
    <source>
        <dbReference type="ARBA" id="ARBA00022737"/>
    </source>
</evidence>
<evidence type="ECO:0000256" key="5">
    <source>
        <dbReference type="PROSITE-ProRule" id="PRU00042"/>
    </source>
</evidence>
<evidence type="ECO:0000256" key="4">
    <source>
        <dbReference type="ARBA" id="ARBA00022833"/>
    </source>
</evidence>
<keyword evidence="2" id="KW-0677">Repeat</keyword>
<dbReference type="Proteomes" id="UP000694910">
    <property type="component" value="Unplaced"/>
</dbReference>
<evidence type="ECO:0000256" key="1">
    <source>
        <dbReference type="ARBA" id="ARBA00022723"/>
    </source>
</evidence>
<dbReference type="PANTHER" id="PTHR23234">
    <property type="entry name" value="ZNF44 PROTEIN"/>
    <property type="match status" value="1"/>
</dbReference>
<feature type="domain" description="KRAB" evidence="7">
    <location>
        <begin position="8"/>
        <end position="79"/>
    </location>
</feature>
<dbReference type="SMART" id="SM00355">
    <property type="entry name" value="ZnF_C2H2"/>
    <property type="match status" value="7"/>
</dbReference>
<evidence type="ECO:0000256" key="3">
    <source>
        <dbReference type="ARBA" id="ARBA00022771"/>
    </source>
</evidence>
<feature type="domain" description="C2H2-type" evidence="6">
    <location>
        <begin position="274"/>
        <end position="301"/>
    </location>
</feature>
<keyword evidence="4" id="KW-0862">Zinc</keyword>
<evidence type="ECO:0000259" key="7">
    <source>
        <dbReference type="PROSITE" id="PS50805"/>
    </source>
</evidence>
<dbReference type="SUPFAM" id="SSF57667">
    <property type="entry name" value="beta-beta-alpha zinc fingers"/>
    <property type="match status" value="4"/>
</dbReference>
<dbReference type="Pfam" id="PF01352">
    <property type="entry name" value="KRAB"/>
    <property type="match status" value="1"/>
</dbReference>
<keyword evidence="1" id="KW-0479">Metal-binding</keyword>
<reference evidence="9" key="1">
    <citation type="submission" date="2025-08" db="UniProtKB">
        <authorList>
            <consortium name="RefSeq"/>
        </authorList>
    </citation>
    <scope>IDENTIFICATION</scope>
</reference>
<gene>
    <name evidence="9" type="primary">LOC101405922</name>
</gene>
<dbReference type="PROSITE" id="PS50805">
    <property type="entry name" value="KRAB"/>
    <property type="match status" value="1"/>
</dbReference>